<reference evidence="1" key="1">
    <citation type="submission" date="2023-04" db="EMBL/GenBank/DDBJ databases">
        <title>A chromosome-level genome assembly of the parasitoid wasp Eretmocerus hayati.</title>
        <authorList>
            <person name="Zhong Y."/>
            <person name="Liu S."/>
            <person name="Liu Y."/>
        </authorList>
    </citation>
    <scope>NUCLEOTIDE SEQUENCE</scope>
    <source>
        <strain evidence="1">ZJU_SS_LIU_2023</strain>
    </source>
</reference>
<dbReference type="EMBL" id="CM056742">
    <property type="protein sequence ID" value="KAJ8680278.1"/>
    <property type="molecule type" value="Genomic_DNA"/>
</dbReference>
<protein>
    <submittedName>
        <fullName evidence="1">Uncharacterized protein</fullName>
    </submittedName>
</protein>
<sequence length="271" mass="30763">MDLNLGHPRIEGKKLFIGGCIYVRSRSASGKTYWDCERVRRGEYKVRAITRQGAAGLVVLEGPEQSAHIHPPDQEASNQRYSVSAIRHRMYLKLSDSWANISSPMQRGLSGCHSSRYKLHLLKANRQSAAHDIIYIIKLEATDPKGRDPHGVFWDGYNNYPEVPESHAGIKEFMSQQIAYIARTMYPTSEMLTQHLKPNCITPSNHKIIDLDHVDMDFGNIPHELVSQNPGDLMSVRDWCIHWVLNAGPNQCTAINVGGHNWNRGMTRFFD</sequence>
<dbReference type="Proteomes" id="UP001239111">
    <property type="component" value="Chromosome 2"/>
</dbReference>
<comment type="caution">
    <text evidence="1">The sequence shown here is derived from an EMBL/GenBank/DDBJ whole genome shotgun (WGS) entry which is preliminary data.</text>
</comment>
<accession>A0ACC2PAZ5</accession>
<proteinExistence type="predicted"/>
<evidence type="ECO:0000313" key="2">
    <source>
        <dbReference type="Proteomes" id="UP001239111"/>
    </source>
</evidence>
<keyword evidence="2" id="KW-1185">Reference proteome</keyword>
<gene>
    <name evidence="1" type="ORF">QAD02_016065</name>
</gene>
<name>A0ACC2PAZ5_9HYME</name>
<organism evidence="1 2">
    <name type="scientific">Eretmocerus hayati</name>
    <dbReference type="NCBI Taxonomy" id="131215"/>
    <lineage>
        <taxon>Eukaryota</taxon>
        <taxon>Metazoa</taxon>
        <taxon>Ecdysozoa</taxon>
        <taxon>Arthropoda</taxon>
        <taxon>Hexapoda</taxon>
        <taxon>Insecta</taxon>
        <taxon>Pterygota</taxon>
        <taxon>Neoptera</taxon>
        <taxon>Endopterygota</taxon>
        <taxon>Hymenoptera</taxon>
        <taxon>Apocrita</taxon>
        <taxon>Proctotrupomorpha</taxon>
        <taxon>Chalcidoidea</taxon>
        <taxon>Aphelinidae</taxon>
        <taxon>Aphelininae</taxon>
        <taxon>Eretmocerus</taxon>
    </lineage>
</organism>
<evidence type="ECO:0000313" key="1">
    <source>
        <dbReference type="EMBL" id="KAJ8680278.1"/>
    </source>
</evidence>